<dbReference type="PROSITE" id="PS50084">
    <property type="entry name" value="KH_TYPE_1"/>
    <property type="match status" value="5"/>
</dbReference>
<dbReference type="CDD" id="cd02394">
    <property type="entry name" value="KH-I_Vigilin_rpt6"/>
    <property type="match status" value="1"/>
</dbReference>
<feature type="region of interest" description="Disordered" evidence="4">
    <location>
        <begin position="135"/>
        <end position="168"/>
    </location>
</feature>
<dbReference type="SMART" id="SM00322">
    <property type="entry name" value="KH"/>
    <property type="match status" value="5"/>
</dbReference>
<dbReference type="InterPro" id="IPR004087">
    <property type="entry name" value="KH_dom"/>
</dbReference>
<organism evidence="6 7">
    <name type="scientific">Prorocentrum cordatum</name>
    <dbReference type="NCBI Taxonomy" id="2364126"/>
    <lineage>
        <taxon>Eukaryota</taxon>
        <taxon>Sar</taxon>
        <taxon>Alveolata</taxon>
        <taxon>Dinophyceae</taxon>
        <taxon>Prorocentrales</taxon>
        <taxon>Prorocentraceae</taxon>
        <taxon>Prorocentrum</taxon>
    </lineage>
</organism>
<dbReference type="EMBL" id="CAUYUJ010003337">
    <property type="protein sequence ID" value="CAK0804912.1"/>
    <property type="molecule type" value="Genomic_DNA"/>
</dbReference>
<keyword evidence="2" id="KW-0694">RNA-binding</keyword>
<proteinExistence type="predicted"/>
<accession>A0ABN9QJ41</accession>
<keyword evidence="7" id="KW-1185">Reference proteome</keyword>
<evidence type="ECO:0000256" key="1">
    <source>
        <dbReference type="ARBA" id="ARBA00022737"/>
    </source>
</evidence>
<dbReference type="PANTHER" id="PTHR10288">
    <property type="entry name" value="KH DOMAIN CONTAINING RNA BINDING PROTEIN"/>
    <property type="match status" value="1"/>
</dbReference>
<feature type="coiled-coil region" evidence="3">
    <location>
        <begin position="215"/>
        <end position="242"/>
    </location>
</feature>
<feature type="domain" description="K Homology" evidence="5">
    <location>
        <begin position="362"/>
        <end position="431"/>
    </location>
</feature>
<protein>
    <recommendedName>
        <fullName evidence="5">K Homology domain-containing protein</fullName>
    </recommendedName>
</protein>
<evidence type="ECO:0000256" key="3">
    <source>
        <dbReference type="SAM" id="Coils"/>
    </source>
</evidence>
<feature type="region of interest" description="Disordered" evidence="4">
    <location>
        <begin position="331"/>
        <end position="362"/>
    </location>
</feature>
<evidence type="ECO:0000313" key="6">
    <source>
        <dbReference type="EMBL" id="CAK0804912.1"/>
    </source>
</evidence>
<dbReference type="Pfam" id="PF00013">
    <property type="entry name" value="KH_1"/>
    <property type="match status" value="5"/>
</dbReference>
<feature type="region of interest" description="Disordered" evidence="4">
    <location>
        <begin position="428"/>
        <end position="467"/>
    </location>
</feature>
<evidence type="ECO:0000256" key="2">
    <source>
        <dbReference type="PROSITE-ProRule" id="PRU00117"/>
    </source>
</evidence>
<dbReference type="CDD" id="cd00105">
    <property type="entry name" value="KH-I"/>
    <property type="match status" value="3"/>
</dbReference>
<feature type="domain" description="K Homology" evidence="5">
    <location>
        <begin position="255"/>
        <end position="322"/>
    </location>
</feature>
<evidence type="ECO:0000256" key="4">
    <source>
        <dbReference type="SAM" id="MobiDB-lite"/>
    </source>
</evidence>
<sequence>MQAMLGMNYLMWPGGGWPLPYMGGQPGIPPGGMAPGALAFPGYGWRGDHSEEGHGRDRELGGYDPTSIVHIPRKHLGKVIGKQGATIKGIREMSGAKVHLNAEDKEATGPTCRLRVSGTPEQVERAKAMIAEVTQSVVRSTRPSDDRSRSRDRGGGGWAGLDSQHEGPITSIEVEQTFMGRIIGRQGTNINRLRKASGAVITSSKLSEDRTVLKISGSEDAVEKATTEIKDLIERSRQELEDGVSAPDEHGGIEAKGAKNVTYPAAIAGGIIGVKGAKIKEVRDTTGARIHVNVVDGRTEVKITGREDAIAKAEAAINAMAEEALEALKTAASEENKAKGSCDEDGKEPAKGKGADGDGQEGSTRLTLEFLSSAFGSIVGTGGSKIQDIRNQSGARVHVEKVEGEDLCKVHIIGRRGQVQQARALVESMAADPEAQPSRGSQPRREHGGKGGKGGKGKAKGAGHEEVTIPIPKSVLGRVIGKAGANIKSMKQDSGALMRITSQDTDPCPLRITGSWEQIRTAKALLRDLLEDTGVELPELSAPLACGAVDPWWPDQGGYPGYPMGGLGGPMGYGGPMGGLPGGFGPYGMPGYGPWGLEPPPGVVRGRSRGRDPLQEHPGGRRSRGRGGSSSVAKALPAGAPETASAEPEIDLDEL</sequence>
<comment type="caution">
    <text evidence="6">The sequence shown here is derived from an EMBL/GenBank/DDBJ whole genome shotgun (WGS) entry which is preliminary data.</text>
</comment>
<gene>
    <name evidence="6" type="ORF">PCOR1329_LOCUS11584</name>
</gene>
<feature type="domain" description="K Homology" evidence="5">
    <location>
        <begin position="63"/>
        <end position="135"/>
    </location>
</feature>
<feature type="domain" description="K Homology" evidence="5">
    <location>
        <begin position="166"/>
        <end position="234"/>
    </location>
</feature>
<dbReference type="InterPro" id="IPR004088">
    <property type="entry name" value="KH_dom_type_1"/>
</dbReference>
<evidence type="ECO:0000259" key="5">
    <source>
        <dbReference type="SMART" id="SM00322"/>
    </source>
</evidence>
<name>A0ABN9QJ41_9DINO</name>
<dbReference type="SUPFAM" id="SSF54791">
    <property type="entry name" value="Eukaryotic type KH-domain (KH-domain type I)"/>
    <property type="match status" value="5"/>
</dbReference>
<feature type="domain" description="K Homology" evidence="5">
    <location>
        <begin position="463"/>
        <end position="531"/>
    </location>
</feature>
<feature type="region of interest" description="Disordered" evidence="4">
    <location>
        <begin position="597"/>
        <end position="655"/>
    </location>
</feature>
<evidence type="ECO:0000313" key="7">
    <source>
        <dbReference type="Proteomes" id="UP001189429"/>
    </source>
</evidence>
<reference evidence="6" key="1">
    <citation type="submission" date="2023-10" db="EMBL/GenBank/DDBJ databases">
        <authorList>
            <person name="Chen Y."/>
            <person name="Shah S."/>
            <person name="Dougan E. K."/>
            <person name="Thang M."/>
            <person name="Chan C."/>
        </authorList>
    </citation>
    <scope>NUCLEOTIDE SEQUENCE [LARGE SCALE GENOMIC DNA]</scope>
</reference>
<dbReference type="InterPro" id="IPR036612">
    <property type="entry name" value="KH_dom_type_1_sf"/>
</dbReference>
<dbReference type="Proteomes" id="UP001189429">
    <property type="component" value="Unassembled WGS sequence"/>
</dbReference>
<keyword evidence="1" id="KW-0677">Repeat</keyword>
<dbReference type="Gene3D" id="3.30.1370.10">
    <property type="entry name" value="K Homology domain, type 1"/>
    <property type="match status" value="5"/>
</dbReference>
<keyword evidence="3" id="KW-0175">Coiled coil</keyword>
<feature type="compositionally biased region" description="Basic and acidic residues" evidence="4">
    <location>
        <begin position="332"/>
        <end position="356"/>
    </location>
</feature>
<feature type="compositionally biased region" description="Basic and acidic residues" evidence="4">
    <location>
        <begin position="609"/>
        <end position="619"/>
    </location>
</feature>
<feature type="compositionally biased region" description="Basic and acidic residues" evidence="4">
    <location>
        <begin position="142"/>
        <end position="154"/>
    </location>
</feature>